<dbReference type="HAMAP" id="MF_02019">
    <property type="entry name" value="MurF"/>
    <property type="match status" value="1"/>
</dbReference>
<dbReference type="Gene3D" id="3.90.190.20">
    <property type="entry name" value="Mur ligase, C-terminal domain"/>
    <property type="match status" value="1"/>
</dbReference>
<evidence type="ECO:0000256" key="6">
    <source>
        <dbReference type="ARBA" id="ARBA00022960"/>
    </source>
</evidence>
<keyword evidence="1 10" id="KW-0963">Cytoplasm</keyword>
<keyword evidence="16" id="KW-1185">Reference proteome</keyword>
<gene>
    <name evidence="10 15" type="primary">murF</name>
    <name evidence="15" type="ORF">EJN92_12755</name>
</gene>
<name>A0A3S9HL08_9BURK</name>
<dbReference type="SUPFAM" id="SSF63418">
    <property type="entry name" value="MurE/MurF N-terminal domain"/>
    <property type="match status" value="1"/>
</dbReference>
<keyword evidence="5 10" id="KW-0067">ATP-binding</keyword>
<dbReference type="SUPFAM" id="SSF53244">
    <property type="entry name" value="MurD-like peptide ligases, peptide-binding domain"/>
    <property type="match status" value="1"/>
</dbReference>
<reference evidence="15 16" key="1">
    <citation type="journal article" date="2011" name="Int. J. Syst. Evol. Microbiol.">
        <title>Description of Undibacterium oligocarboniphilum sp. nov., isolated from purified water, and Undibacterium pigrum strain CCUG 49012 as the type strain of Undibacterium parvum sp. nov., and emended descriptions of the genus Undibacterium and the species Undibacterium pigrum.</title>
        <authorList>
            <person name="Eder W."/>
            <person name="Wanner G."/>
            <person name="Ludwig W."/>
            <person name="Busse H.J."/>
            <person name="Ziemke-Kageler F."/>
            <person name="Lang E."/>
        </authorList>
    </citation>
    <scope>NUCLEOTIDE SEQUENCE [LARGE SCALE GENOMIC DNA]</scope>
    <source>
        <strain evidence="15 16">DSM 23061</strain>
    </source>
</reference>
<comment type="similarity">
    <text evidence="10">Belongs to the MurCDEF family. MurF subfamily.</text>
</comment>
<dbReference type="InterPro" id="IPR035911">
    <property type="entry name" value="MurE/MurF_N"/>
</dbReference>
<dbReference type="PANTHER" id="PTHR43024">
    <property type="entry name" value="UDP-N-ACETYLMURAMOYL-TRIPEPTIDE--D-ALANYL-D-ALANINE LIGASE"/>
    <property type="match status" value="1"/>
</dbReference>
<dbReference type="GO" id="GO:0071555">
    <property type="term" value="P:cell wall organization"/>
    <property type="evidence" value="ECO:0007669"/>
    <property type="project" value="UniProtKB-KW"/>
</dbReference>
<dbReference type="Pfam" id="PF01225">
    <property type="entry name" value="Mur_ligase"/>
    <property type="match status" value="1"/>
</dbReference>
<evidence type="ECO:0000313" key="16">
    <source>
        <dbReference type="Proteomes" id="UP000275663"/>
    </source>
</evidence>
<keyword evidence="9 10" id="KW-0961">Cell wall biogenesis/degradation</keyword>
<evidence type="ECO:0000259" key="13">
    <source>
        <dbReference type="Pfam" id="PF02875"/>
    </source>
</evidence>
<comment type="subcellular location">
    <subcellularLocation>
        <location evidence="10 11">Cytoplasm</location>
    </subcellularLocation>
</comment>
<dbReference type="InterPro" id="IPR051046">
    <property type="entry name" value="MurCDEF_CellWall_CoF430Synth"/>
</dbReference>
<dbReference type="GO" id="GO:0008360">
    <property type="term" value="P:regulation of cell shape"/>
    <property type="evidence" value="ECO:0007669"/>
    <property type="project" value="UniProtKB-KW"/>
</dbReference>
<dbReference type="GO" id="GO:0047480">
    <property type="term" value="F:UDP-N-acetylmuramoyl-tripeptide-D-alanyl-D-alanine ligase activity"/>
    <property type="evidence" value="ECO:0007669"/>
    <property type="project" value="UniProtKB-UniRule"/>
</dbReference>
<dbReference type="UniPathway" id="UPA00219"/>
<sequence length="461" mass="48986">MHVSLKELQAVLTSAQLLNETLDLHVNGLTTDSRRIHQGNLFLALRGEQFDAHDFLESVASSGAAAVVAEHVPDGYKLPALTVPDTQVALAEIARHWRRQFSIPVIGVTGSNGKTTVKEMIAAILHAYAGADHYLSTTGNLNNEIGVPLTVLRLQSQHRCAVIELGMNHPGEIALLTSVALPTVGLVNNAQREHQEFMQSVDAVAEENGSVLRALPADGIAVFPADDTYTALWRSYAAESGQRSVFTFGLTANSDVRGSYQAHAFGSDIKINIGDEAFLVNLSAAGSHNVLNALAAAACCHSIGVPNDVIARGLEAFQPVNGRLQRKTAVNGASIIDDTYNANPDSVRAAIDVLAQIGGSALLVLGDMGEVGEDGIAFHEEIGTYARARGIKHMLTMGVLAQHATSAFGEAAKHFDTIENLLAALDASISSTSTVLVKGSRFMKMERVVAHLTQQKTLGNH</sequence>
<evidence type="ECO:0000259" key="14">
    <source>
        <dbReference type="Pfam" id="PF08245"/>
    </source>
</evidence>
<dbReference type="OrthoDB" id="9801978at2"/>
<dbReference type="InterPro" id="IPR013221">
    <property type="entry name" value="Mur_ligase_cen"/>
</dbReference>
<dbReference type="GO" id="GO:0051301">
    <property type="term" value="P:cell division"/>
    <property type="evidence" value="ECO:0007669"/>
    <property type="project" value="UniProtKB-KW"/>
</dbReference>
<protein>
    <recommendedName>
        <fullName evidence="10 11">UDP-N-acetylmuramoyl-tripeptide--D-alanyl-D-alanine ligase</fullName>
        <ecNumber evidence="10 11">6.3.2.10</ecNumber>
    </recommendedName>
    <alternativeName>
        <fullName evidence="10">D-alanyl-D-alanine-adding enzyme</fullName>
    </alternativeName>
</protein>
<dbReference type="Gene3D" id="3.40.1390.10">
    <property type="entry name" value="MurE/MurF, N-terminal domain"/>
    <property type="match status" value="1"/>
</dbReference>
<feature type="domain" description="Mur ligase central" evidence="14">
    <location>
        <begin position="108"/>
        <end position="299"/>
    </location>
</feature>
<proteinExistence type="inferred from homology"/>
<keyword evidence="7 10" id="KW-0573">Peptidoglycan synthesis</keyword>
<keyword evidence="2 10" id="KW-0436">Ligase</keyword>
<keyword evidence="3 10" id="KW-0132">Cell division</keyword>
<dbReference type="InterPro" id="IPR036565">
    <property type="entry name" value="Mur-like_cat_sf"/>
</dbReference>
<dbReference type="InterPro" id="IPR000713">
    <property type="entry name" value="Mur_ligase_N"/>
</dbReference>
<dbReference type="SUPFAM" id="SSF53623">
    <property type="entry name" value="MurD-like peptide ligases, catalytic domain"/>
    <property type="match status" value="1"/>
</dbReference>
<dbReference type="KEGG" id="upv:EJN92_12755"/>
<evidence type="ECO:0000259" key="12">
    <source>
        <dbReference type="Pfam" id="PF01225"/>
    </source>
</evidence>
<evidence type="ECO:0000256" key="11">
    <source>
        <dbReference type="RuleBase" id="RU004136"/>
    </source>
</evidence>
<dbReference type="Proteomes" id="UP000275663">
    <property type="component" value="Chromosome"/>
</dbReference>
<feature type="binding site" evidence="10">
    <location>
        <begin position="110"/>
        <end position="116"/>
    </location>
    <ligand>
        <name>ATP</name>
        <dbReference type="ChEBI" id="CHEBI:30616"/>
    </ligand>
</feature>
<keyword evidence="4 10" id="KW-0547">Nucleotide-binding</keyword>
<comment type="pathway">
    <text evidence="10 11">Cell wall biogenesis; peptidoglycan biosynthesis.</text>
</comment>
<keyword evidence="6 10" id="KW-0133">Cell shape</keyword>
<dbReference type="GO" id="GO:0005524">
    <property type="term" value="F:ATP binding"/>
    <property type="evidence" value="ECO:0007669"/>
    <property type="project" value="UniProtKB-UniRule"/>
</dbReference>
<dbReference type="InterPro" id="IPR004101">
    <property type="entry name" value="Mur_ligase_C"/>
</dbReference>
<evidence type="ECO:0000256" key="1">
    <source>
        <dbReference type="ARBA" id="ARBA00022490"/>
    </source>
</evidence>
<dbReference type="Pfam" id="PF08245">
    <property type="entry name" value="Mur_ligase_M"/>
    <property type="match status" value="1"/>
</dbReference>
<dbReference type="RefSeq" id="WP_126128173.1">
    <property type="nucleotide sequence ID" value="NZ_CP034464.1"/>
</dbReference>
<dbReference type="GO" id="GO:0008766">
    <property type="term" value="F:UDP-N-acetylmuramoylalanyl-D-glutamyl-2,6-diaminopimelate-D-alanyl-D-alanine ligase activity"/>
    <property type="evidence" value="ECO:0007669"/>
    <property type="project" value="RHEA"/>
</dbReference>
<dbReference type="InterPro" id="IPR005863">
    <property type="entry name" value="UDP-N-AcMur_synth"/>
</dbReference>
<evidence type="ECO:0000256" key="4">
    <source>
        <dbReference type="ARBA" id="ARBA00022741"/>
    </source>
</evidence>
<dbReference type="AlphaFoldDB" id="A0A3S9HL08"/>
<keyword evidence="8 10" id="KW-0131">Cell cycle</keyword>
<comment type="catalytic activity">
    <reaction evidence="10 11">
        <text>D-alanyl-D-alanine + UDP-N-acetyl-alpha-D-muramoyl-L-alanyl-gamma-D-glutamyl-meso-2,6-diaminopimelate + ATP = UDP-N-acetyl-alpha-D-muramoyl-L-alanyl-gamma-D-glutamyl-meso-2,6-diaminopimeloyl-D-alanyl-D-alanine + ADP + phosphate + H(+)</text>
        <dbReference type="Rhea" id="RHEA:28374"/>
        <dbReference type="ChEBI" id="CHEBI:15378"/>
        <dbReference type="ChEBI" id="CHEBI:30616"/>
        <dbReference type="ChEBI" id="CHEBI:43474"/>
        <dbReference type="ChEBI" id="CHEBI:57822"/>
        <dbReference type="ChEBI" id="CHEBI:61386"/>
        <dbReference type="ChEBI" id="CHEBI:83905"/>
        <dbReference type="ChEBI" id="CHEBI:456216"/>
        <dbReference type="EC" id="6.3.2.10"/>
    </reaction>
</comment>
<feature type="domain" description="Mur ligase C-terminal" evidence="13">
    <location>
        <begin position="322"/>
        <end position="441"/>
    </location>
</feature>
<evidence type="ECO:0000256" key="8">
    <source>
        <dbReference type="ARBA" id="ARBA00023306"/>
    </source>
</evidence>
<feature type="domain" description="Mur ligase N-terminal catalytic" evidence="12">
    <location>
        <begin position="25"/>
        <end position="97"/>
    </location>
</feature>
<dbReference type="InterPro" id="IPR036615">
    <property type="entry name" value="Mur_ligase_C_dom_sf"/>
</dbReference>
<dbReference type="GO" id="GO:0009252">
    <property type="term" value="P:peptidoglycan biosynthetic process"/>
    <property type="evidence" value="ECO:0007669"/>
    <property type="project" value="UniProtKB-UniRule"/>
</dbReference>
<evidence type="ECO:0000256" key="7">
    <source>
        <dbReference type="ARBA" id="ARBA00022984"/>
    </source>
</evidence>
<comment type="function">
    <text evidence="10 11">Involved in cell wall formation. Catalyzes the final step in the synthesis of UDP-N-acetylmuramoyl-pentapeptide, the precursor of murein.</text>
</comment>
<evidence type="ECO:0000256" key="2">
    <source>
        <dbReference type="ARBA" id="ARBA00022598"/>
    </source>
</evidence>
<evidence type="ECO:0000256" key="10">
    <source>
        <dbReference type="HAMAP-Rule" id="MF_02019"/>
    </source>
</evidence>
<dbReference type="PANTHER" id="PTHR43024:SF1">
    <property type="entry name" value="UDP-N-ACETYLMURAMOYL-TRIPEPTIDE--D-ALANYL-D-ALANINE LIGASE"/>
    <property type="match status" value="1"/>
</dbReference>
<evidence type="ECO:0000256" key="9">
    <source>
        <dbReference type="ARBA" id="ARBA00023316"/>
    </source>
</evidence>
<dbReference type="Gene3D" id="3.40.1190.10">
    <property type="entry name" value="Mur-like, catalytic domain"/>
    <property type="match status" value="1"/>
</dbReference>
<evidence type="ECO:0000256" key="3">
    <source>
        <dbReference type="ARBA" id="ARBA00022618"/>
    </source>
</evidence>
<dbReference type="NCBIfam" id="TIGR01143">
    <property type="entry name" value="murF"/>
    <property type="match status" value="1"/>
</dbReference>
<dbReference type="EC" id="6.3.2.10" evidence="10 11"/>
<evidence type="ECO:0000313" key="15">
    <source>
        <dbReference type="EMBL" id="AZP12794.1"/>
    </source>
</evidence>
<dbReference type="Pfam" id="PF02875">
    <property type="entry name" value="Mur_ligase_C"/>
    <property type="match status" value="1"/>
</dbReference>
<dbReference type="GO" id="GO:0005737">
    <property type="term" value="C:cytoplasm"/>
    <property type="evidence" value="ECO:0007669"/>
    <property type="project" value="UniProtKB-SubCell"/>
</dbReference>
<accession>A0A3S9HL08</accession>
<organism evidence="15 16">
    <name type="scientific">Undibacterium parvum</name>
    <dbReference type="NCBI Taxonomy" id="401471"/>
    <lineage>
        <taxon>Bacteria</taxon>
        <taxon>Pseudomonadati</taxon>
        <taxon>Pseudomonadota</taxon>
        <taxon>Betaproteobacteria</taxon>
        <taxon>Burkholderiales</taxon>
        <taxon>Oxalobacteraceae</taxon>
        <taxon>Undibacterium</taxon>
    </lineage>
</organism>
<dbReference type="EMBL" id="CP034464">
    <property type="protein sequence ID" value="AZP12794.1"/>
    <property type="molecule type" value="Genomic_DNA"/>
</dbReference>
<evidence type="ECO:0000256" key="5">
    <source>
        <dbReference type="ARBA" id="ARBA00022840"/>
    </source>
</evidence>